<keyword evidence="2" id="KW-1185">Reference proteome</keyword>
<gene>
    <name evidence="1" type="ORF">H9Q79_08265</name>
</gene>
<proteinExistence type="predicted"/>
<dbReference type="RefSeq" id="WP_118648666.1">
    <property type="nucleotide sequence ID" value="NZ_CP060635.1"/>
</dbReference>
<evidence type="ECO:0008006" key="3">
    <source>
        <dbReference type="Google" id="ProtNLM"/>
    </source>
</evidence>
<accession>A0A7G9GHG1</accession>
<sequence length="325" mass="37241">MELILAAPDGREIRNVYEDIDIELGLQNDFELSVSYLNWENRLDYGSMLYVPGTEYGGIIQEIESVADDGIIYVRGDTWRGMLNKKVILPDAGQSYKAVSGELNNVLEQLIGSQFDSLMLVAVHNTETYVTDFKLEAYCTLLEGINRILRSVEYRLKLIYIQNRYGGYVQYEAVPSVDYSDRVEMSQDSRLKFTCFESRREFNHMICLGKDDMDPRPVIHLYAQPDGSIGTNQYYKGRNERVVVYEVNCEVNEMVDKGTEKFTELMDYKRFEAELADVGDFGIEIGDTISGRDYITGIYVKKPVVGKVLKLKNQKANVEYKIEGE</sequence>
<dbReference type="EMBL" id="CP060635">
    <property type="protein sequence ID" value="QNM10243.1"/>
    <property type="molecule type" value="Genomic_DNA"/>
</dbReference>
<dbReference type="Proteomes" id="UP000515860">
    <property type="component" value="Chromosome"/>
</dbReference>
<dbReference type="AlphaFoldDB" id="A0A7G9GHG1"/>
<name>A0A7G9GHG1_9FIRM</name>
<organism evidence="1 2">
    <name type="scientific">Wansuia hejianensis</name>
    <dbReference type="NCBI Taxonomy" id="2763667"/>
    <lineage>
        <taxon>Bacteria</taxon>
        <taxon>Bacillati</taxon>
        <taxon>Bacillota</taxon>
        <taxon>Clostridia</taxon>
        <taxon>Lachnospirales</taxon>
        <taxon>Lachnospiraceae</taxon>
        <taxon>Wansuia</taxon>
    </lineage>
</organism>
<dbReference type="KEGG" id="whj:H9Q79_08265"/>
<protein>
    <recommendedName>
        <fullName evidence="3">Virus ReqiPepy6 Gp37-like protein</fullName>
    </recommendedName>
</protein>
<reference evidence="1 2" key="1">
    <citation type="submission" date="2020-08" db="EMBL/GenBank/DDBJ databases">
        <authorList>
            <person name="Liu C."/>
            <person name="Sun Q."/>
        </authorList>
    </citation>
    <scope>NUCLEOTIDE SEQUENCE [LARGE SCALE GENOMIC DNA]</scope>
    <source>
        <strain evidence="1 2">NSJ-29</strain>
    </source>
</reference>
<evidence type="ECO:0000313" key="2">
    <source>
        <dbReference type="Proteomes" id="UP000515860"/>
    </source>
</evidence>
<evidence type="ECO:0000313" key="1">
    <source>
        <dbReference type="EMBL" id="QNM10243.1"/>
    </source>
</evidence>